<dbReference type="InterPro" id="IPR002872">
    <property type="entry name" value="Proline_DH_dom"/>
</dbReference>
<dbReference type="GO" id="GO:0010133">
    <property type="term" value="P:L-proline catabolic process to L-glutamate"/>
    <property type="evidence" value="ECO:0007669"/>
    <property type="project" value="TreeGrafter"/>
</dbReference>
<comment type="cofactor">
    <cofactor evidence="5">
        <name>FAD</name>
        <dbReference type="ChEBI" id="CHEBI:57692"/>
    </cofactor>
</comment>
<dbReference type="Pfam" id="PF01619">
    <property type="entry name" value="Pro_dh"/>
    <property type="match status" value="1"/>
</dbReference>
<dbReference type="EC" id="1.5.5.2" evidence="2 5"/>
<evidence type="ECO:0000256" key="1">
    <source>
        <dbReference type="ARBA" id="ARBA00005869"/>
    </source>
</evidence>
<dbReference type="GO" id="GO:0005739">
    <property type="term" value="C:mitochondrion"/>
    <property type="evidence" value="ECO:0007669"/>
    <property type="project" value="TreeGrafter"/>
</dbReference>
<dbReference type="SUPFAM" id="SSF51730">
    <property type="entry name" value="FAD-linked oxidoreductase"/>
    <property type="match status" value="1"/>
</dbReference>
<keyword evidence="5" id="KW-0274">FAD</keyword>
<dbReference type="AlphaFoldDB" id="A0A9P5Q3C5"/>
<keyword evidence="8" id="KW-1185">Reference proteome</keyword>
<evidence type="ECO:0000259" key="6">
    <source>
        <dbReference type="Pfam" id="PF01619"/>
    </source>
</evidence>
<dbReference type="OrthoDB" id="5464at2759"/>
<dbReference type="InterPro" id="IPR015659">
    <property type="entry name" value="Proline_oxidase"/>
</dbReference>
<sequence>MCTALPWLFNDLSATVQQFLAVSAFLGVGLGSVGLSTFFADRVIQADTNLAPDTSPRIIEPSSVPLGSLIRAYIVYSICSFPTFVDAAPKLLEVLMGIPIVRNITEALVRVTFFDQHFLRFELEIRAFYFGIASKLSSLKPSIKSIDVSAEFEDSIVGKESHSGRRTWVAIKMTALVPDAKSLVAMLSPEDLSILHEKEPVSKFLSSEDIASLRELYADLRRLCLRAQEKGVKLMIDAEHSRYQPAFDALQLALMREFNRIPPESEKSGTLVQPLIYGTFQAYLRRFGPYSIRRAPLYLAQSYRDAKANNYALGVKLRSATPVWVTKEETDKCYDECVKMVVSWIKEDVFPAQSVGWFSKKRSNDPRIGVLFGTHNWVSTKLILSELVRNGLATATSTQDEEGNAVLKLDNEVTERVTFGQLFGMRDALSNYIVRRTISNAPMVIKNVPYGTVPETMAYLGRRAMENKSVLGDDRAAEERKRVGRQIWAKFFG</sequence>
<dbReference type="InterPro" id="IPR029041">
    <property type="entry name" value="FAD-linked_oxidoreductase-like"/>
</dbReference>
<evidence type="ECO:0000256" key="5">
    <source>
        <dbReference type="RuleBase" id="RU364054"/>
    </source>
</evidence>
<dbReference type="GO" id="GO:0004657">
    <property type="term" value="F:proline dehydrogenase activity"/>
    <property type="evidence" value="ECO:0007669"/>
    <property type="project" value="UniProtKB-EC"/>
</dbReference>
<proteinExistence type="inferred from homology"/>
<organism evidence="7 8">
    <name type="scientific">Rhodocollybia butyracea</name>
    <dbReference type="NCBI Taxonomy" id="206335"/>
    <lineage>
        <taxon>Eukaryota</taxon>
        <taxon>Fungi</taxon>
        <taxon>Dikarya</taxon>
        <taxon>Basidiomycota</taxon>
        <taxon>Agaricomycotina</taxon>
        <taxon>Agaricomycetes</taxon>
        <taxon>Agaricomycetidae</taxon>
        <taxon>Agaricales</taxon>
        <taxon>Marasmiineae</taxon>
        <taxon>Omphalotaceae</taxon>
        <taxon>Rhodocollybia</taxon>
    </lineage>
</organism>
<evidence type="ECO:0000313" key="7">
    <source>
        <dbReference type="EMBL" id="KAF9074034.1"/>
    </source>
</evidence>
<evidence type="ECO:0000256" key="3">
    <source>
        <dbReference type="ARBA" id="ARBA00023002"/>
    </source>
</evidence>
<reference evidence="7" key="1">
    <citation type="submission" date="2020-11" db="EMBL/GenBank/DDBJ databases">
        <authorList>
            <consortium name="DOE Joint Genome Institute"/>
            <person name="Ahrendt S."/>
            <person name="Riley R."/>
            <person name="Andreopoulos W."/>
            <person name="Labutti K."/>
            <person name="Pangilinan J."/>
            <person name="Ruiz-Duenas F.J."/>
            <person name="Barrasa J.M."/>
            <person name="Sanchez-Garcia M."/>
            <person name="Camarero S."/>
            <person name="Miyauchi S."/>
            <person name="Serrano A."/>
            <person name="Linde D."/>
            <person name="Babiker R."/>
            <person name="Drula E."/>
            <person name="Ayuso-Fernandez I."/>
            <person name="Pacheco R."/>
            <person name="Padilla G."/>
            <person name="Ferreira P."/>
            <person name="Barriuso J."/>
            <person name="Kellner H."/>
            <person name="Castanera R."/>
            <person name="Alfaro M."/>
            <person name="Ramirez L."/>
            <person name="Pisabarro A.G."/>
            <person name="Kuo A."/>
            <person name="Tritt A."/>
            <person name="Lipzen A."/>
            <person name="He G."/>
            <person name="Yan M."/>
            <person name="Ng V."/>
            <person name="Cullen D."/>
            <person name="Martin F."/>
            <person name="Rosso M.-N."/>
            <person name="Henrissat B."/>
            <person name="Hibbett D."/>
            <person name="Martinez A.T."/>
            <person name="Grigoriev I.V."/>
        </authorList>
    </citation>
    <scope>NUCLEOTIDE SEQUENCE</scope>
    <source>
        <strain evidence="7">AH 40177</strain>
    </source>
</reference>
<dbReference type="EMBL" id="JADNRY010000015">
    <property type="protein sequence ID" value="KAF9074034.1"/>
    <property type="molecule type" value="Genomic_DNA"/>
</dbReference>
<comment type="caution">
    <text evidence="7">The sequence shown here is derived from an EMBL/GenBank/DDBJ whole genome shotgun (WGS) entry which is preliminary data.</text>
</comment>
<evidence type="ECO:0000313" key="8">
    <source>
        <dbReference type="Proteomes" id="UP000772434"/>
    </source>
</evidence>
<dbReference type="PANTHER" id="PTHR13914">
    <property type="entry name" value="PROLINE OXIDASE"/>
    <property type="match status" value="1"/>
</dbReference>
<comment type="similarity">
    <text evidence="1 5">Belongs to the proline oxidase family.</text>
</comment>
<accession>A0A9P5Q3C5</accession>
<dbReference type="Gene3D" id="3.20.20.220">
    <property type="match status" value="1"/>
</dbReference>
<keyword evidence="4 5" id="KW-0642">Proline metabolism</keyword>
<keyword evidence="3 5" id="KW-0560">Oxidoreductase</keyword>
<protein>
    <recommendedName>
        <fullName evidence="2 5">Proline dehydrogenase</fullName>
        <ecNumber evidence="2 5">1.5.5.2</ecNumber>
    </recommendedName>
</protein>
<evidence type="ECO:0000256" key="4">
    <source>
        <dbReference type="ARBA" id="ARBA00023062"/>
    </source>
</evidence>
<gene>
    <name evidence="7" type="ORF">BDP27DRAFT_1359905</name>
</gene>
<keyword evidence="5" id="KW-0285">Flavoprotein</keyword>
<comment type="function">
    <text evidence="5">Converts proline to delta-1-pyrroline-5-carboxylate.</text>
</comment>
<dbReference type="PANTHER" id="PTHR13914:SF0">
    <property type="entry name" value="PROLINE DEHYDROGENASE 1, MITOCHONDRIAL"/>
    <property type="match status" value="1"/>
</dbReference>
<feature type="domain" description="Proline dehydrogenase" evidence="6">
    <location>
        <begin position="169"/>
        <end position="470"/>
    </location>
</feature>
<evidence type="ECO:0000256" key="2">
    <source>
        <dbReference type="ARBA" id="ARBA00012695"/>
    </source>
</evidence>
<name>A0A9P5Q3C5_9AGAR</name>
<dbReference type="Proteomes" id="UP000772434">
    <property type="component" value="Unassembled WGS sequence"/>
</dbReference>
<comment type="catalytic activity">
    <reaction evidence="5">
        <text>L-proline + a quinone = (S)-1-pyrroline-5-carboxylate + a quinol + H(+)</text>
        <dbReference type="Rhea" id="RHEA:23784"/>
        <dbReference type="ChEBI" id="CHEBI:15378"/>
        <dbReference type="ChEBI" id="CHEBI:17388"/>
        <dbReference type="ChEBI" id="CHEBI:24646"/>
        <dbReference type="ChEBI" id="CHEBI:60039"/>
        <dbReference type="ChEBI" id="CHEBI:132124"/>
        <dbReference type="EC" id="1.5.5.2"/>
    </reaction>
</comment>
<dbReference type="GO" id="GO:0071949">
    <property type="term" value="F:FAD binding"/>
    <property type="evidence" value="ECO:0007669"/>
    <property type="project" value="TreeGrafter"/>
</dbReference>